<feature type="repeat" description="WD" evidence="3">
    <location>
        <begin position="746"/>
        <end position="779"/>
    </location>
</feature>
<dbReference type="CDD" id="cd00267">
    <property type="entry name" value="ABC_ATPase"/>
    <property type="match status" value="1"/>
</dbReference>
<evidence type="ECO:0000256" key="2">
    <source>
        <dbReference type="ARBA" id="ARBA00022737"/>
    </source>
</evidence>
<dbReference type="InterPro" id="IPR001387">
    <property type="entry name" value="Cro/C1-type_HTH"/>
</dbReference>
<accession>A0ABD5EH90</accession>
<dbReference type="InterPro" id="IPR027417">
    <property type="entry name" value="P-loop_NTPase"/>
</dbReference>
<dbReference type="PROSITE" id="PS50082">
    <property type="entry name" value="WD_REPEATS_2"/>
    <property type="match status" value="12"/>
</dbReference>
<evidence type="ECO:0000256" key="1">
    <source>
        <dbReference type="ARBA" id="ARBA00022574"/>
    </source>
</evidence>
<dbReference type="InterPro" id="IPR001680">
    <property type="entry name" value="WD40_rpt"/>
</dbReference>
<keyword evidence="4" id="KW-0472">Membrane</keyword>
<feature type="domain" description="HTH cro/C1-type" evidence="5">
    <location>
        <begin position="25"/>
        <end position="80"/>
    </location>
</feature>
<dbReference type="InterPro" id="IPR019775">
    <property type="entry name" value="WD40_repeat_CS"/>
</dbReference>
<feature type="repeat" description="WD" evidence="3">
    <location>
        <begin position="1094"/>
        <end position="1135"/>
    </location>
</feature>
<dbReference type="CDD" id="cd00200">
    <property type="entry name" value="WD40"/>
    <property type="match status" value="2"/>
</dbReference>
<organism evidence="6 7">
    <name type="scientific">Streptomyces doudnae</name>
    <dbReference type="NCBI Taxonomy" id="3075536"/>
    <lineage>
        <taxon>Bacteria</taxon>
        <taxon>Bacillati</taxon>
        <taxon>Actinomycetota</taxon>
        <taxon>Actinomycetes</taxon>
        <taxon>Kitasatosporales</taxon>
        <taxon>Streptomycetaceae</taxon>
        <taxon>Streptomyces</taxon>
    </lineage>
</organism>
<keyword evidence="1 3" id="KW-0853">WD repeat</keyword>
<name>A0ABD5EH90_9ACTN</name>
<keyword evidence="7" id="KW-1185">Reference proteome</keyword>
<keyword evidence="2" id="KW-0677">Repeat</keyword>
<dbReference type="SMART" id="SM00530">
    <property type="entry name" value="HTH_XRE"/>
    <property type="match status" value="1"/>
</dbReference>
<dbReference type="Pfam" id="PF20703">
    <property type="entry name" value="nSTAND1"/>
    <property type="match status" value="1"/>
</dbReference>
<dbReference type="EMBL" id="JAVRES010000001">
    <property type="protein sequence ID" value="MDT0433650.1"/>
    <property type="molecule type" value="Genomic_DNA"/>
</dbReference>
<dbReference type="PROSITE" id="PS00678">
    <property type="entry name" value="WD_REPEATS_1"/>
    <property type="match status" value="5"/>
</dbReference>
<dbReference type="PRINTS" id="PR00320">
    <property type="entry name" value="GPROTEINBRPT"/>
</dbReference>
<proteinExistence type="predicted"/>
<evidence type="ECO:0000259" key="5">
    <source>
        <dbReference type="SMART" id="SM00530"/>
    </source>
</evidence>
<sequence>MSDDPSRPADDTRRPVADRAAFARELTSFREHAGLSVREIAKLLDQRASTVGGYFGGRHLPPVRLLPVLLEACGVTDTQTVAALTDDLVRLRQTSYGRARGVSPYRGLASFEPEQADLFFGREEATARLRRRLAEWQAAGRPLVLVVGASGSGKSSLLRAGLVPALRAEGRARVELFTPRAHPLTELAARLAPGAGRPVPEIVEALRSDPGACARFVSEPLVLVVDQFEETFSMCRDEAERRAFIAALGALTGARSGPDGTAADAAGSGAAPVVSAVLGMRADFYPAAVRVPLLALVLEEAQEIVRPMTPAQLRRAIVEPARSMGVRLDDGLVELLLRDLAPAAGGGTEQGHEDGALPLLSHALFATAERGRNRQLTVADYQASGGIAGAVAHTADSVYHGLTPEQRVLARTLFLRLVRLSSTTADVRRRIWHSELLRAGSGPGTGELSLVADLFIEQRLITADAETLTITHEALLTAWPLLREWIEADRDGIRTHHRLTEAAEAWHDSGRDPQMLLRGTGLALARGWAEDAAHRLDPTPLEREFLDAGIANERLERLSARRRTRRSYQLGTALAVVLVLVVAGGWYVVQRTRMAERQQTAAASRLTAVAADRVRTDDVGLGAQLALTAFRIADTPEAVSSLLNSSASPAVTRLLSPGGAVQALALGSRGHLLAQGGADGTVRLWNTADTRHPVAAGDPLAAFPDAVYTVALSPDEKVLAAAGAHRVVKLWDVSASGRPRLLGTPLTGPSDTVYSLAFSPDGHTLAAGGADNSVHLWDVTVPGHPKASVPALTGPAGYVHQVAFSPDGRLLAAGSGDGKVRLWRVAASGEPEGAATEFTVSQKEVQALAFSPDGGSLAVGGRDQQVGLWNVADPAAPRQAGAPLRSATSWINALAYSPDGRTLAVGSSDDLVRVWDVRTRRVTAAFRHTGPVTALLWRDRSTLVSGDADRVTRLWHLPSPVLTSDDVINGIAFSPDGRLLAIGTGRLQLWTVATGRPLGKALPAPGGAVTAVVFSPDGRTLAIAGTTGTVRLWNVADPTHPVPVGPTLTGPASGYAQAIAFSPGGETLVTGNDDQTLRLWDVRDPAHPAPLPKLSGFKSYVFSVAFSPDGHILAAGSADHTVRLWDMSRPTAPRSLGRPLAESDDTVYSIAFSPDGRTLAAGSADHTVRLWDMSRPKSPSPLGRPLTGPTSYVYSVAFSPDGSTLAAGSTDHTVWLWDVGRPASPTVVATLTGPTDHVYVVSFSPEGHTLAAGSADHTVRLWTTDPAAVASRICDVSGAAITRTEWRQYLPDRPYAPPCAT</sequence>
<feature type="repeat" description="WD" evidence="3">
    <location>
        <begin position="1058"/>
        <end position="1083"/>
    </location>
</feature>
<feature type="repeat" description="WD" evidence="3">
    <location>
        <begin position="1002"/>
        <end position="1035"/>
    </location>
</feature>
<dbReference type="RefSeq" id="WP_093835454.1">
    <property type="nucleotide sequence ID" value="NZ_JAVRES010000001.1"/>
</dbReference>
<evidence type="ECO:0000256" key="3">
    <source>
        <dbReference type="PROSITE-ProRule" id="PRU00221"/>
    </source>
</evidence>
<dbReference type="InterPro" id="IPR049052">
    <property type="entry name" value="nSTAND1"/>
</dbReference>
<feature type="repeat" description="WD" evidence="3">
    <location>
        <begin position="884"/>
        <end position="925"/>
    </location>
</feature>
<dbReference type="PANTHER" id="PTHR44129">
    <property type="entry name" value="WD REPEAT-CONTAINING PROTEIN POP1"/>
    <property type="match status" value="1"/>
</dbReference>
<dbReference type="InterPro" id="IPR015943">
    <property type="entry name" value="WD40/YVTN_repeat-like_dom_sf"/>
</dbReference>
<gene>
    <name evidence="6" type="ORF">RM877_03035</name>
</gene>
<keyword evidence="4" id="KW-0812">Transmembrane</keyword>
<evidence type="ECO:0000313" key="6">
    <source>
        <dbReference type="EMBL" id="MDT0433650.1"/>
    </source>
</evidence>
<evidence type="ECO:0000256" key="4">
    <source>
        <dbReference type="SAM" id="Phobius"/>
    </source>
</evidence>
<feature type="repeat" description="WD" evidence="3">
    <location>
        <begin position="1186"/>
        <end position="1219"/>
    </location>
</feature>
<feature type="transmembrane region" description="Helical" evidence="4">
    <location>
        <begin position="567"/>
        <end position="589"/>
    </location>
</feature>
<feature type="repeat" description="WD" evidence="3">
    <location>
        <begin position="1140"/>
        <end position="1181"/>
    </location>
</feature>
<reference evidence="7" key="1">
    <citation type="submission" date="2023-07" db="EMBL/GenBank/DDBJ databases">
        <title>30 novel species of actinomycetes from the DSMZ collection.</title>
        <authorList>
            <person name="Nouioui I."/>
        </authorList>
    </citation>
    <scope>NUCLEOTIDE SEQUENCE [LARGE SCALE GENOMIC DNA]</scope>
    <source>
        <strain evidence="7">DSM 41981</strain>
    </source>
</reference>
<protein>
    <submittedName>
        <fullName evidence="6">Helix-turn-helix domain-containing protein</fullName>
    </submittedName>
</protein>
<keyword evidence="4" id="KW-1133">Transmembrane helix</keyword>
<dbReference type="CDD" id="cd00093">
    <property type="entry name" value="HTH_XRE"/>
    <property type="match status" value="1"/>
</dbReference>
<dbReference type="Pfam" id="PF00400">
    <property type="entry name" value="WD40"/>
    <property type="match status" value="12"/>
</dbReference>
<dbReference type="Proteomes" id="UP001183535">
    <property type="component" value="Unassembled WGS sequence"/>
</dbReference>
<dbReference type="Gene3D" id="3.40.50.300">
    <property type="entry name" value="P-loop containing nucleotide triphosphate hydrolases"/>
    <property type="match status" value="1"/>
</dbReference>
<comment type="caution">
    <text evidence="6">The sequence shown here is derived from an EMBL/GenBank/DDBJ whole genome shotgun (WGS) entry which is preliminary data.</text>
</comment>
<feature type="repeat" description="WD" evidence="3">
    <location>
        <begin position="838"/>
        <end position="879"/>
    </location>
</feature>
<dbReference type="InterPro" id="IPR010982">
    <property type="entry name" value="Lambda_DNA-bd_dom_sf"/>
</dbReference>
<dbReference type="SUPFAM" id="SSF52540">
    <property type="entry name" value="P-loop containing nucleoside triphosphate hydrolases"/>
    <property type="match status" value="2"/>
</dbReference>
<dbReference type="InterPro" id="IPR020472">
    <property type="entry name" value="WD40_PAC1"/>
</dbReference>
<dbReference type="Pfam" id="PF13560">
    <property type="entry name" value="HTH_31"/>
    <property type="match status" value="1"/>
</dbReference>
<evidence type="ECO:0000313" key="7">
    <source>
        <dbReference type="Proteomes" id="UP001183535"/>
    </source>
</evidence>
<feature type="repeat" description="WD" evidence="3">
    <location>
        <begin position="792"/>
        <end position="825"/>
    </location>
</feature>
<dbReference type="Gene3D" id="2.130.10.10">
    <property type="entry name" value="YVTN repeat-like/Quinoprotein amine dehydrogenase"/>
    <property type="match status" value="4"/>
</dbReference>
<dbReference type="InterPro" id="IPR050349">
    <property type="entry name" value="WD_LIS1/nudF_dynein_reg"/>
</dbReference>
<dbReference type="SUPFAM" id="SSF47413">
    <property type="entry name" value="lambda repressor-like DNA-binding domains"/>
    <property type="match status" value="1"/>
</dbReference>
<dbReference type="PROSITE" id="PS50294">
    <property type="entry name" value="WD_REPEATS_REGION"/>
    <property type="match status" value="12"/>
</dbReference>
<dbReference type="InterPro" id="IPR036322">
    <property type="entry name" value="WD40_repeat_dom_sf"/>
</dbReference>
<feature type="repeat" description="WD" evidence="3">
    <location>
        <begin position="1231"/>
        <end position="1262"/>
    </location>
</feature>
<dbReference type="SUPFAM" id="SSF50978">
    <property type="entry name" value="WD40 repeat-like"/>
    <property type="match status" value="3"/>
</dbReference>
<feature type="repeat" description="WD" evidence="3">
    <location>
        <begin position="654"/>
        <end position="686"/>
    </location>
</feature>
<dbReference type="SMART" id="SM00320">
    <property type="entry name" value="WD40"/>
    <property type="match status" value="14"/>
</dbReference>
<feature type="repeat" description="WD" evidence="3">
    <location>
        <begin position="700"/>
        <end position="741"/>
    </location>
</feature>